<evidence type="ECO:0000313" key="1">
    <source>
        <dbReference type="EMBL" id="KKL19449.1"/>
    </source>
</evidence>
<feature type="non-terminal residue" evidence="1">
    <location>
        <position position="1"/>
    </location>
</feature>
<protein>
    <submittedName>
        <fullName evidence="1">Uncharacterized protein</fullName>
    </submittedName>
</protein>
<dbReference type="AlphaFoldDB" id="A0A0F9BC01"/>
<dbReference type="EMBL" id="LAZR01038483">
    <property type="protein sequence ID" value="KKL19449.1"/>
    <property type="molecule type" value="Genomic_DNA"/>
</dbReference>
<accession>A0A0F9BC01</accession>
<organism evidence="1">
    <name type="scientific">marine sediment metagenome</name>
    <dbReference type="NCBI Taxonomy" id="412755"/>
    <lineage>
        <taxon>unclassified sequences</taxon>
        <taxon>metagenomes</taxon>
        <taxon>ecological metagenomes</taxon>
    </lineage>
</organism>
<reference evidence="1" key="1">
    <citation type="journal article" date="2015" name="Nature">
        <title>Complex archaea that bridge the gap between prokaryotes and eukaryotes.</title>
        <authorList>
            <person name="Spang A."/>
            <person name="Saw J.H."/>
            <person name="Jorgensen S.L."/>
            <person name="Zaremba-Niedzwiedzka K."/>
            <person name="Martijn J."/>
            <person name="Lind A.E."/>
            <person name="van Eijk R."/>
            <person name="Schleper C."/>
            <person name="Guy L."/>
            <person name="Ettema T.J."/>
        </authorList>
    </citation>
    <scope>NUCLEOTIDE SEQUENCE</scope>
</reference>
<sequence length="86" mass="9421">IASWTNGYGYNDFNYCEVTLYQTKKGAWFLLGEGGANSGYSSSSGDSRGPGKSIDLLIPEEALAWLTDHNEVDLIEEYFADSVEEG</sequence>
<comment type="caution">
    <text evidence="1">The sequence shown here is derived from an EMBL/GenBank/DDBJ whole genome shotgun (WGS) entry which is preliminary data.</text>
</comment>
<proteinExistence type="predicted"/>
<gene>
    <name evidence="1" type="ORF">LCGC14_2465380</name>
</gene>
<name>A0A0F9BC01_9ZZZZ</name>